<comment type="caution">
    <text evidence="8">The sequence shown here is derived from an EMBL/GenBank/DDBJ whole genome shotgun (WGS) entry which is preliminary data.</text>
</comment>
<reference evidence="9" key="1">
    <citation type="journal article" date="2019" name="Int. J. Syst. Evol. Microbiol.">
        <title>The Global Catalogue of Microorganisms (GCM) 10K type strain sequencing project: providing services to taxonomists for standard genome sequencing and annotation.</title>
        <authorList>
            <consortium name="The Broad Institute Genomics Platform"/>
            <consortium name="The Broad Institute Genome Sequencing Center for Infectious Disease"/>
            <person name="Wu L."/>
            <person name="Ma J."/>
        </authorList>
    </citation>
    <scope>NUCLEOTIDE SEQUENCE [LARGE SCALE GENOMIC DNA]</scope>
    <source>
        <strain evidence="9">CGMCC 4.7106</strain>
    </source>
</reference>
<comment type="catalytic activity">
    <reaction evidence="1">
        <text>5-hydroxy-2-oxo-4-ureido-2,5-dihydro-1H-imidazole-5-carboxylate + H(+) = (S)-allantoin + CO2</text>
        <dbReference type="Rhea" id="RHEA:26301"/>
        <dbReference type="ChEBI" id="CHEBI:15378"/>
        <dbReference type="ChEBI" id="CHEBI:15678"/>
        <dbReference type="ChEBI" id="CHEBI:16526"/>
        <dbReference type="ChEBI" id="CHEBI:58639"/>
        <dbReference type="EC" id="4.1.1.97"/>
    </reaction>
</comment>
<evidence type="ECO:0000256" key="3">
    <source>
        <dbReference type="ARBA" id="ARBA00012257"/>
    </source>
</evidence>
<dbReference type="InterPro" id="IPR018020">
    <property type="entry name" value="OHCU_decarboxylase"/>
</dbReference>
<keyword evidence="6 8" id="KW-0456">Lyase</keyword>
<keyword evidence="5" id="KW-0210">Decarboxylase</keyword>
<feature type="domain" description="Oxo-4-hydroxy-4-carboxy-5-ureidoimidazoline decarboxylase" evidence="7">
    <location>
        <begin position="12"/>
        <end position="164"/>
    </location>
</feature>
<dbReference type="GO" id="GO:0051997">
    <property type="term" value="F:2-oxo-4-hydroxy-4-carboxy-5-ureidoimidazoline decarboxylase activity"/>
    <property type="evidence" value="ECO:0007669"/>
    <property type="project" value="UniProtKB-EC"/>
</dbReference>
<evidence type="ECO:0000256" key="5">
    <source>
        <dbReference type="ARBA" id="ARBA00022793"/>
    </source>
</evidence>
<sequence length="169" mass="19144">MDDAAMTIAELNGMEEEAFFNKFGEIYGDFDWVADAALDGRPYKSFDELATLMRETVDSASERDRLALLAEWPELSIDGKNLSGLALDEWKEIGMDRLDSGEAELFEGLNEAYRGMLGIPFVKCLIGETKVSVLRSFGERLLNSREKEIQTAFMEIHHTARQRILRIAE</sequence>
<keyword evidence="9" id="KW-1185">Reference proteome</keyword>
<evidence type="ECO:0000313" key="9">
    <source>
        <dbReference type="Proteomes" id="UP001597375"/>
    </source>
</evidence>
<comment type="pathway">
    <text evidence="2">Purine metabolism; urate degradation; (S)-allantoin from urate: step 3/3.</text>
</comment>
<dbReference type="PANTHER" id="PTHR43466">
    <property type="entry name" value="2-OXO-4-HYDROXY-4-CARBOXY-5-UREIDOIMIDAZOLINE DECARBOXYLASE-RELATED"/>
    <property type="match status" value="1"/>
</dbReference>
<protein>
    <recommendedName>
        <fullName evidence="3">2-oxo-4-hydroxy-4-carboxy-5-ureidoimidazoline decarboxylase</fullName>
        <ecNumber evidence="3">4.1.1.97</ecNumber>
    </recommendedName>
</protein>
<dbReference type="Gene3D" id="1.10.3330.10">
    <property type="entry name" value="Oxo-4-hydroxy-4-carboxy-5-ureidoimidazoline decarboxylase"/>
    <property type="match status" value="1"/>
</dbReference>
<accession>A0ABW5D8R9</accession>
<proteinExistence type="predicted"/>
<evidence type="ECO:0000259" key="7">
    <source>
        <dbReference type="Pfam" id="PF09349"/>
    </source>
</evidence>
<evidence type="ECO:0000256" key="4">
    <source>
        <dbReference type="ARBA" id="ARBA00022631"/>
    </source>
</evidence>
<dbReference type="InterPro" id="IPR036778">
    <property type="entry name" value="OHCU_decarboxylase_sf"/>
</dbReference>
<dbReference type="InterPro" id="IPR017580">
    <property type="entry name" value="OHCU_decarboxylase-1"/>
</dbReference>
<dbReference type="EC" id="4.1.1.97" evidence="3"/>
<gene>
    <name evidence="8" type="primary">uraD</name>
    <name evidence="8" type="ORF">ACFSSA_12465</name>
</gene>
<evidence type="ECO:0000256" key="6">
    <source>
        <dbReference type="ARBA" id="ARBA00023239"/>
    </source>
</evidence>
<dbReference type="PANTHER" id="PTHR43466:SF1">
    <property type="entry name" value="2-OXO-4-HYDROXY-4-CARBOXY-5-UREIDOIMIDAZOLINE DECARBOXYLASE-RELATED"/>
    <property type="match status" value="1"/>
</dbReference>
<dbReference type="Pfam" id="PF09349">
    <property type="entry name" value="OHCU_decarbox"/>
    <property type="match status" value="1"/>
</dbReference>
<evidence type="ECO:0000256" key="2">
    <source>
        <dbReference type="ARBA" id="ARBA00004754"/>
    </source>
</evidence>
<organism evidence="8 9">
    <name type="scientific">Luteolibacter algae</name>
    <dbReference type="NCBI Taxonomy" id="454151"/>
    <lineage>
        <taxon>Bacteria</taxon>
        <taxon>Pseudomonadati</taxon>
        <taxon>Verrucomicrobiota</taxon>
        <taxon>Verrucomicrobiia</taxon>
        <taxon>Verrucomicrobiales</taxon>
        <taxon>Verrucomicrobiaceae</taxon>
        <taxon>Luteolibacter</taxon>
    </lineage>
</organism>
<keyword evidence="4" id="KW-0659">Purine metabolism</keyword>
<dbReference type="Proteomes" id="UP001597375">
    <property type="component" value="Unassembled WGS sequence"/>
</dbReference>
<dbReference type="SUPFAM" id="SSF158694">
    <property type="entry name" value="UraD-Like"/>
    <property type="match status" value="1"/>
</dbReference>
<name>A0ABW5D8R9_9BACT</name>
<evidence type="ECO:0000313" key="8">
    <source>
        <dbReference type="EMBL" id="MFD2257488.1"/>
    </source>
</evidence>
<dbReference type="RefSeq" id="WP_386820787.1">
    <property type="nucleotide sequence ID" value="NZ_JBHUIT010000031.1"/>
</dbReference>
<evidence type="ECO:0000256" key="1">
    <source>
        <dbReference type="ARBA" id="ARBA00001163"/>
    </source>
</evidence>
<dbReference type="NCBIfam" id="TIGR03164">
    <property type="entry name" value="UHCUDC"/>
    <property type="match status" value="1"/>
</dbReference>
<dbReference type="EMBL" id="JBHUIT010000031">
    <property type="protein sequence ID" value="MFD2257488.1"/>
    <property type="molecule type" value="Genomic_DNA"/>
</dbReference>